<proteinExistence type="evidence at transcript level"/>
<feature type="signal peptide" evidence="2">
    <location>
        <begin position="1"/>
        <end position="22"/>
    </location>
</feature>
<feature type="domain" description="EGF-like" evidence="3">
    <location>
        <begin position="73"/>
        <end position="148"/>
    </location>
</feature>
<keyword evidence="1" id="KW-0472">Membrane</keyword>
<dbReference type="InterPro" id="IPR000742">
    <property type="entry name" value="EGF"/>
</dbReference>
<feature type="domain" description="EGF-like" evidence="3">
    <location>
        <begin position="493"/>
        <end position="539"/>
    </location>
</feature>
<feature type="transmembrane region" description="Helical" evidence="1">
    <location>
        <begin position="548"/>
        <end position="570"/>
    </location>
</feature>
<keyword evidence="1" id="KW-0812">Transmembrane</keyword>
<accession>E5D582</accession>
<evidence type="ECO:0000259" key="3">
    <source>
        <dbReference type="SMART" id="SM00181"/>
    </source>
</evidence>
<feature type="domain" description="EGF-like" evidence="3">
    <location>
        <begin position="207"/>
        <end position="249"/>
    </location>
</feature>
<dbReference type="AlphaFoldDB" id="E5D582"/>
<feature type="chain" id="PRO_5003194387" evidence="2">
    <location>
        <begin position="23"/>
        <end position="598"/>
    </location>
</feature>
<keyword evidence="2" id="KW-0732">Signal</keyword>
<organism evidence="4">
    <name type="scientific">Dermacentor variabilis</name>
    <name type="common">American dog tick</name>
    <dbReference type="NCBI Taxonomy" id="34621"/>
    <lineage>
        <taxon>Eukaryota</taxon>
        <taxon>Metazoa</taxon>
        <taxon>Ecdysozoa</taxon>
        <taxon>Arthropoda</taxon>
        <taxon>Chelicerata</taxon>
        <taxon>Arachnida</taxon>
        <taxon>Acari</taxon>
        <taxon>Parasitiformes</taxon>
        <taxon>Ixodida</taxon>
        <taxon>Ixodoidea</taxon>
        <taxon>Ixodidae</taxon>
        <taxon>Rhipicephalinae</taxon>
        <taxon>Dermacentor</taxon>
    </lineage>
</organism>
<feature type="domain" description="EGF-like" evidence="3">
    <location>
        <begin position="253"/>
        <end position="292"/>
    </location>
</feature>
<protein>
    <submittedName>
        <fullName evidence="4">ATAQ protein</fullName>
    </submittedName>
</protein>
<reference evidence="4" key="1">
    <citation type="journal article" date="2010" name="Int. J. Parasitol.">
        <title>Bm86 homologues and novel ATAQ proteins with multiple epidermal growth factor (EGF)-like domains from hard and soft ticks.</title>
        <authorList>
            <person name="Nijhof A.M."/>
            <person name="Balk J.A."/>
            <person name="Postigo M."/>
            <person name="Rhebergen A.M."/>
            <person name="Taoufik A."/>
            <person name="Jongejan F."/>
        </authorList>
    </citation>
    <scope>NUCLEOTIDE SEQUENCE</scope>
</reference>
<name>E5D582_DERVA</name>
<dbReference type="EMBL" id="GU144597">
    <property type="protein sequence ID" value="ADR01309.1"/>
    <property type="molecule type" value="mRNA"/>
</dbReference>
<evidence type="ECO:0000256" key="1">
    <source>
        <dbReference type="SAM" id="Phobius"/>
    </source>
</evidence>
<keyword evidence="1" id="KW-1133">Transmembrane helix</keyword>
<evidence type="ECO:0000313" key="4">
    <source>
        <dbReference type="EMBL" id="ADR01309.1"/>
    </source>
</evidence>
<dbReference type="SMART" id="SM00181">
    <property type="entry name" value="EGF"/>
    <property type="match status" value="4"/>
</dbReference>
<evidence type="ECO:0000256" key="2">
    <source>
        <dbReference type="SAM" id="SignalP"/>
    </source>
</evidence>
<sequence length="598" mass="64986">MNDVWPLLPLVLAANLSATASADETPDDICASAGQLCGITPCVPLNDNKYFTCHCGDDRYFNATAQRCYHLDACSAMLCHPGKCIDNDGNDVARCDCSGIHGMTEECQVDSAFRDECVKSGGEQSLDRDGRPHCICPHGTELEDGTCKSIACLLPDFTCKDICNNAKLREDSRCCQNWEAGSCDAHYEEGSFCLPGTIGNGSVCTNVCAEDLLGPVCEHGCTYENSSTPDYKCKCEDKDEFAADGRTCQARVECNEEEARSCEESGEICVIKDGEASCECPLGYAMVGGICSKKCSLKCQPSLSKCIIDSQMETCVCEYPLKWDHAKQQCILDKQFLYTTTFEQYQSSITATTYTTRSCAKIGQLIDQAMRNLYGENLMATRLLKCGEEHEVELSFSEEPAPALLNRIHLCENWDKTSGCFFPPALYIVNGTSSDPQAVDLCDAYLNSTAAVSSGSHMCVSEGAGTYLLQCALGRGAAIIQQGSLKVQQCDEGCRPNPCPQDCICEPDATSSYKCNCRENTTMAPRKPHHEKASAPTTTSVAPKPTGYVWASVAIVIGILIPAVIVVIMLMKRKTSYIVTPVKKASSKDFRPLPTEEC</sequence>